<dbReference type="PANTHER" id="PTHR46161">
    <property type="entry name" value="NUCLEOSIDE DIPHOSPHATE KINASE"/>
    <property type="match status" value="1"/>
</dbReference>
<evidence type="ECO:0000259" key="9">
    <source>
        <dbReference type="SMART" id="SM00562"/>
    </source>
</evidence>
<feature type="compositionally biased region" description="Polar residues" evidence="8">
    <location>
        <begin position="214"/>
        <end position="226"/>
    </location>
</feature>
<feature type="region of interest" description="Disordered" evidence="8">
    <location>
        <begin position="379"/>
        <end position="399"/>
    </location>
</feature>
<dbReference type="Gene3D" id="3.30.70.141">
    <property type="entry name" value="Nucleoside diphosphate kinase-like domain"/>
    <property type="match status" value="1"/>
</dbReference>
<evidence type="ECO:0000256" key="4">
    <source>
        <dbReference type="ARBA" id="ARBA00022741"/>
    </source>
</evidence>
<dbReference type="SMART" id="SM00562">
    <property type="entry name" value="NDK"/>
    <property type="match status" value="1"/>
</dbReference>
<proteinExistence type="inferred from homology"/>
<dbReference type="STRING" id="4829.A0A163JHQ1"/>
<feature type="region of interest" description="Disordered" evidence="8">
    <location>
        <begin position="154"/>
        <end position="359"/>
    </location>
</feature>
<evidence type="ECO:0000256" key="1">
    <source>
        <dbReference type="ARBA" id="ARBA00008142"/>
    </source>
</evidence>
<keyword evidence="3" id="KW-0808">Transferase</keyword>
<keyword evidence="6" id="KW-0067">ATP-binding</keyword>
<organism evidence="10">
    <name type="scientific">Absidia glauca</name>
    <name type="common">Pin mould</name>
    <dbReference type="NCBI Taxonomy" id="4829"/>
    <lineage>
        <taxon>Eukaryota</taxon>
        <taxon>Fungi</taxon>
        <taxon>Fungi incertae sedis</taxon>
        <taxon>Mucoromycota</taxon>
        <taxon>Mucoromycotina</taxon>
        <taxon>Mucoromycetes</taxon>
        <taxon>Mucorales</taxon>
        <taxon>Cunninghamellaceae</taxon>
        <taxon>Absidia</taxon>
    </lineage>
</organism>
<dbReference type="SUPFAM" id="SSF54919">
    <property type="entry name" value="Nucleoside diphosphate kinase, NDK"/>
    <property type="match status" value="1"/>
</dbReference>
<dbReference type="PROSITE" id="PS51374">
    <property type="entry name" value="NDPK_LIKE"/>
    <property type="match status" value="1"/>
</dbReference>
<dbReference type="Pfam" id="PF00334">
    <property type="entry name" value="NDK"/>
    <property type="match status" value="1"/>
</dbReference>
<keyword evidence="11" id="KW-1185">Reference proteome</keyword>
<gene>
    <name evidence="10" type="primary">ABSGL_07122.1 scaffold 8717</name>
</gene>
<dbReference type="PANTHER" id="PTHR46161:SF3">
    <property type="entry name" value="NUCLEOSIDE DIPHOSPHATE KINASE DDB_G0292928-RELATED"/>
    <property type="match status" value="1"/>
</dbReference>
<feature type="domain" description="Nucleoside diphosphate kinase-like" evidence="9">
    <location>
        <begin position="8"/>
        <end position="139"/>
    </location>
</feature>
<dbReference type="InterPro" id="IPR036850">
    <property type="entry name" value="NDK-like_dom_sf"/>
</dbReference>
<evidence type="ECO:0000313" key="11">
    <source>
        <dbReference type="Proteomes" id="UP000078561"/>
    </source>
</evidence>
<dbReference type="GO" id="GO:0016301">
    <property type="term" value="F:kinase activity"/>
    <property type="evidence" value="ECO:0007669"/>
    <property type="project" value="UniProtKB-KW"/>
</dbReference>
<evidence type="ECO:0000256" key="2">
    <source>
        <dbReference type="ARBA" id="ARBA00017632"/>
    </source>
</evidence>
<keyword evidence="5" id="KW-0418">Kinase</keyword>
<sequence>MVSTTRIQQKTMGFLKPDSIDRTIELMTLIKSNKAWKVTFEREVTITLSQALLLYGDDIKNASWISSRPIHAFILEGANAIKRWLDFVGPADPEEAKKASPESLRATYGLDLVRNVCHASGSEKEARHDLVWLQNVLPDNWAILLASTTTAPSKCKQSAGVAKATTPSSTNLAASAPKKHQSATSNPATSFETKRTAPLAKQPMTKQRPKSSVGPRSSITGSTQPLGTAKVSPPRSTVKAPSNGQKKIGSAARHPGNPTPSSAAAPGNRRLSRGIANTTPTRPTSQPEKQKSAAAATLTTDDSQMAQQSSDEKDKRTEDSITPFLQPAMPSPQATESIDTLASASTTSSQHTRDSDYDAEVSATANRSLTMTHPMECTSTPELVKSTTPTYSGRSTTPEVGALRQRFEGLAHSRSATTPHTTRTFIKRTSSFTPEIAYRIKDLKPKDPTGSRVKSMVNFFMDENLHKWEF</sequence>
<evidence type="ECO:0000313" key="10">
    <source>
        <dbReference type="EMBL" id="SAM01381.1"/>
    </source>
</evidence>
<comment type="similarity">
    <text evidence="1 7">Belongs to the NDK family.</text>
</comment>
<dbReference type="EMBL" id="LT553527">
    <property type="protein sequence ID" value="SAM01381.1"/>
    <property type="molecule type" value="Genomic_DNA"/>
</dbReference>
<dbReference type="InterPro" id="IPR034907">
    <property type="entry name" value="NDK-like_dom"/>
</dbReference>
<protein>
    <recommendedName>
        <fullName evidence="2">Nucleoside diphosphate kinase</fullName>
    </recommendedName>
</protein>
<accession>A0A163JHQ1</accession>
<keyword evidence="4" id="KW-0547">Nucleotide-binding</keyword>
<dbReference type="OrthoDB" id="2162449at2759"/>
<name>A0A163JHQ1_ABSGL</name>
<evidence type="ECO:0000256" key="3">
    <source>
        <dbReference type="ARBA" id="ARBA00022679"/>
    </source>
</evidence>
<dbReference type="AlphaFoldDB" id="A0A163JHQ1"/>
<evidence type="ECO:0000256" key="8">
    <source>
        <dbReference type="SAM" id="MobiDB-lite"/>
    </source>
</evidence>
<feature type="compositionally biased region" description="Polar residues" evidence="8">
    <location>
        <begin position="275"/>
        <end position="287"/>
    </location>
</feature>
<evidence type="ECO:0000256" key="7">
    <source>
        <dbReference type="PROSITE-ProRule" id="PRU00706"/>
    </source>
</evidence>
<evidence type="ECO:0000256" key="5">
    <source>
        <dbReference type="ARBA" id="ARBA00022777"/>
    </source>
</evidence>
<feature type="compositionally biased region" description="Polar residues" evidence="8">
    <location>
        <begin position="379"/>
        <end position="398"/>
    </location>
</feature>
<dbReference type="InParanoid" id="A0A163JHQ1"/>
<comment type="caution">
    <text evidence="7">Lacks conserved residue(s) required for the propagation of feature annotation.</text>
</comment>
<evidence type="ECO:0000256" key="6">
    <source>
        <dbReference type="ARBA" id="ARBA00022840"/>
    </source>
</evidence>
<feature type="compositionally biased region" description="Basic and acidic residues" evidence="8">
    <location>
        <begin position="310"/>
        <end position="319"/>
    </location>
</feature>
<reference evidence="10" key="1">
    <citation type="submission" date="2016-04" db="EMBL/GenBank/DDBJ databases">
        <authorList>
            <person name="Evans L.H."/>
            <person name="Alamgir A."/>
            <person name="Owens N."/>
            <person name="Weber N.D."/>
            <person name="Virtaneva K."/>
            <person name="Barbian K."/>
            <person name="Babar A."/>
            <person name="Rosenke K."/>
        </authorList>
    </citation>
    <scope>NUCLEOTIDE SEQUENCE [LARGE SCALE GENOMIC DNA]</scope>
    <source>
        <strain evidence="10">CBS 101.48</strain>
    </source>
</reference>
<dbReference type="Proteomes" id="UP000078561">
    <property type="component" value="Unassembled WGS sequence"/>
</dbReference>
<feature type="compositionally biased region" description="Polar residues" evidence="8">
    <location>
        <begin position="182"/>
        <end position="191"/>
    </location>
</feature>
<feature type="compositionally biased region" description="Polar residues" evidence="8">
    <location>
        <begin position="332"/>
        <end position="350"/>
    </location>
</feature>
<dbReference type="GO" id="GO:0005524">
    <property type="term" value="F:ATP binding"/>
    <property type="evidence" value="ECO:0007669"/>
    <property type="project" value="UniProtKB-KW"/>
</dbReference>